<keyword evidence="3" id="KW-1133">Transmembrane helix</keyword>
<evidence type="ECO:0000313" key="8">
    <source>
        <dbReference type="Proteomes" id="UP000760819"/>
    </source>
</evidence>
<evidence type="ECO:0000256" key="5">
    <source>
        <dbReference type="ARBA" id="ARBA00023239"/>
    </source>
</evidence>
<evidence type="ECO:0000256" key="4">
    <source>
        <dbReference type="ARBA" id="ARBA00023136"/>
    </source>
</evidence>
<evidence type="ECO:0000256" key="3">
    <source>
        <dbReference type="ARBA" id="ARBA00022989"/>
    </source>
</evidence>
<dbReference type="Proteomes" id="UP000760819">
    <property type="component" value="Unassembled WGS sequence"/>
</dbReference>
<dbReference type="EMBL" id="JAGQLI010000170">
    <property type="protein sequence ID" value="MCA9379399.1"/>
    <property type="molecule type" value="Genomic_DNA"/>
</dbReference>
<dbReference type="Pfam" id="PF02618">
    <property type="entry name" value="YceG"/>
    <property type="match status" value="1"/>
</dbReference>
<reference evidence="7" key="2">
    <citation type="journal article" date="2021" name="Microbiome">
        <title>Successional dynamics and alternative stable states in a saline activated sludge microbial community over 9 years.</title>
        <authorList>
            <person name="Wang Y."/>
            <person name="Ye J."/>
            <person name="Ju F."/>
            <person name="Liu L."/>
            <person name="Boyd J.A."/>
            <person name="Deng Y."/>
            <person name="Parks D.H."/>
            <person name="Jiang X."/>
            <person name="Yin X."/>
            <person name="Woodcroft B.J."/>
            <person name="Tyson G.W."/>
            <person name="Hugenholtz P."/>
            <person name="Polz M.F."/>
            <person name="Zhang T."/>
        </authorList>
    </citation>
    <scope>NUCLEOTIDE SEQUENCE</scope>
    <source>
        <strain evidence="7">HKST-UBA12</strain>
    </source>
</reference>
<protein>
    <submittedName>
        <fullName evidence="7">Endolytic transglycosylase MltG</fullName>
    </submittedName>
</protein>
<dbReference type="InterPro" id="IPR003770">
    <property type="entry name" value="MLTG-like"/>
</dbReference>
<keyword evidence="5" id="KW-0456">Lyase</keyword>
<comment type="caution">
    <text evidence="7">The sequence shown here is derived from an EMBL/GenBank/DDBJ whole genome shotgun (WGS) entry which is preliminary data.</text>
</comment>
<dbReference type="GO" id="GO:0016829">
    <property type="term" value="F:lyase activity"/>
    <property type="evidence" value="ECO:0007669"/>
    <property type="project" value="UniProtKB-KW"/>
</dbReference>
<dbReference type="AlphaFoldDB" id="A0A955KZT5"/>
<dbReference type="PANTHER" id="PTHR30518:SF2">
    <property type="entry name" value="ENDOLYTIC MUREIN TRANSGLYCOSYLASE"/>
    <property type="match status" value="1"/>
</dbReference>
<keyword evidence="6" id="KW-0961">Cell wall biogenesis/degradation</keyword>
<name>A0A955KZT5_9BACT</name>
<accession>A0A955KZT5</accession>
<feature type="non-terminal residue" evidence="7">
    <location>
        <position position="1"/>
    </location>
</feature>
<keyword evidence="4" id="KW-0472">Membrane</keyword>
<evidence type="ECO:0000256" key="1">
    <source>
        <dbReference type="ARBA" id="ARBA00022475"/>
    </source>
</evidence>
<evidence type="ECO:0000256" key="2">
    <source>
        <dbReference type="ARBA" id="ARBA00022692"/>
    </source>
</evidence>
<dbReference type="PANTHER" id="PTHR30518">
    <property type="entry name" value="ENDOLYTIC MUREIN TRANSGLYCOSYLASE"/>
    <property type="match status" value="1"/>
</dbReference>
<evidence type="ECO:0000313" key="7">
    <source>
        <dbReference type="EMBL" id="MCA9379399.1"/>
    </source>
</evidence>
<proteinExistence type="predicted"/>
<sequence>EQGWVLGTDVAVLYPYKRWQPEPNAQELATNDPYNLRKLAGLPPTPISNPGIAAISSVLNPTPNQYYYFISDHSGLNHYATTLAEHEANIAKYL</sequence>
<keyword evidence="1" id="KW-1003">Cell membrane</keyword>
<organism evidence="7 8">
    <name type="scientific">Candidatus Dojkabacteria bacterium</name>
    <dbReference type="NCBI Taxonomy" id="2099670"/>
    <lineage>
        <taxon>Bacteria</taxon>
        <taxon>Candidatus Dojkabacteria</taxon>
    </lineage>
</organism>
<dbReference type="GO" id="GO:0071555">
    <property type="term" value="P:cell wall organization"/>
    <property type="evidence" value="ECO:0007669"/>
    <property type="project" value="UniProtKB-KW"/>
</dbReference>
<gene>
    <name evidence="7" type="ORF">KC640_03135</name>
</gene>
<dbReference type="Gene3D" id="3.30.160.60">
    <property type="entry name" value="Classic Zinc Finger"/>
    <property type="match status" value="1"/>
</dbReference>
<keyword evidence="2" id="KW-0812">Transmembrane</keyword>
<evidence type="ECO:0000256" key="6">
    <source>
        <dbReference type="ARBA" id="ARBA00023316"/>
    </source>
</evidence>
<reference evidence="7" key="1">
    <citation type="submission" date="2020-04" db="EMBL/GenBank/DDBJ databases">
        <authorList>
            <person name="Zhang T."/>
        </authorList>
    </citation>
    <scope>NUCLEOTIDE SEQUENCE</scope>
    <source>
        <strain evidence="7">HKST-UBA12</strain>
    </source>
</reference>